<feature type="disulfide bond" evidence="10">
    <location>
        <begin position="585"/>
        <end position="602"/>
    </location>
</feature>
<evidence type="ECO:0000313" key="16">
    <source>
        <dbReference type="Proteomes" id="UP000274131"/>
    </source>
</evidence>
<dbReference type="PROSITE" id="PS50993">
    <property type="entry name" value="NIDOGEN_G2"/>
    <property type="match status" value="1"/>
</dbReference>
<accession>A0A158QAX2</accession>
<evidence type="ECO:0000256" key="12">
    <source>
        <dbReference type="SAM" id="MobiDB-lite"/>
    </source>
</evidence>
<evidence type="ECO:0000256" key="8">
    <source>
        <dbReference type="ARBA" id="ARBA00023157"/>
    </source>
</evidence>
<dbReference type="SUPFAM" id="SSF54511">
    <property type="entry name" value="GFP-like"/>
    <property type="match status" value="1"/>
</dbReference>
<dbReference type="Pfam" id="PF07645">
    <property type="entry name" value="EGF_CA"/>
    <property type="match status" value="1"/>
</dbReference>
<evidence type="ECO:0000256" key="6">
    <source>
        <dbReference type="ARBA" id="ARBA00022737"/>
    </source>
</evidence>
<keyword evidence="9" id="KW-0325">Glycoprotein</keyword>
<evidence type="ECO:0000256" key="9">
    <source>
        <dbReference type="ARBA" id="ARBA00023180"/>
    </source>
</evidence>
<dbReference type="InterPro" id="IPR011042">
    <property type="entry name" value="6-blade_b-propeller_TolB-like"/>
</dbReference>
<keyword evidence="5" id="KW-0732">Signal</keyword>
<feature type="disulfide bond" evidence="10">
    <location>
        <begin position="630"/>
        <end position="647"/>
    </location>
</feature>
<evidence type="ECO:0000256" key="4">
    <source>
        <dbReference type="ARBA" id="ARBA00022536"/>
    </source>
</evidence>
<name>A0A158QAX2_ENTVE</name>
<dbReference type="InterPro" id="IPR000033">
    <property type="entry name" value="LDLR_classB_rpt"/>
</dbReference>
<keyword evidence="6" id="KW-0677">Repeat</keyword>
<dbReference type="InterPro" id="IPR000742">
    <property type="entry name" value="EGF"/>
</dbReference>
<feature type="domain" description="EGF-like" evidence="13">
    <location>
        <begin position="378"/>
        <end position="417"/>
    </location>
</feature>
<feature type="repeat" description="LDL-receptor class B" evidence="11">
    <location>
        <begin position="838"/>
        <end position="882"/>
    </location>
</feature>
<evidence type="ECO:0000259" key="13">
    <source>
        <dbReference type="PROSITE" id="PS50026"/>
    </source>
</evidence>
<comment type="subcellular location">
    <subcellularLocation>
        <location evidence="1">Secreted</location>
        <location evidence="1">Extracellular space</location>
        <location evidence="1">Extracellular matrix</location>
    </subcellularLocation>
</comment>
<evidence type="ECO:0000256" key="5">
    <source>
        <dbReference type="ARBA" id="ARBA00022729"/>
    </source>
</evidence>
<dbReference type="Pfam" id="PF07474">
    <property type="entry name" value="G2F"/>
    <property type="match status" value="1"/>
</dbReference>
<feature type="domain" description="EGF-like" evidence="13">
    <location>
        <begin position="573"/>
        <end position="616"/>
    </location>
</feature>
<keyword evidence="4 10" id="KW-0245">EGF-like domain</keyword>
<dbReference type="SMART" id="SM00682">
    <property type="entry name" value="G2F"/>
    <property type="match status" value="1"/>
</dbReference>
<dbReference type="GO" id="GO:0042813">
    <property type="term" value="F:Wnt receptor activity"/>
    <property type="evidence" value="ECO:0007669"/>
    <property type="project" value="TreeGrafter"/>
</dbReference>
<organism evidence="17">
    <name type="scientific">Enterobius vermicularis</name>
    <name type="common">Human pinworm</name>
    <dbReference type="NCBI Taxonomy" id="51028"/>
    <lineage>
        <taxon>Eukaryota</taxon>
        <taxon>Metazoa</taxon>
        <taxon>Ecdysozoa</taxon>
        <taxon>Nematoda</taxon>
        <taxon>Chromadorea</taxon>
        <taxon>Rhabditida</taxon>
        <taxon>Spirurina</taxon>
        <taxon>Oxyuridomorpha</taxon>
        <taxon>Oxyuroidea</taxon>
        <taxon>Oxyuridae</taxon>
        <taxon>Enterobius</taxon>
    </lineage>
</organism>
<evidence type="ECO:0000256" key="11">
    <source>
        <dbReference type="PROSITE-ProRule" id="PRU00461"/>
    </source>
</evidence>
<keyword evidence="8 10" id="KW-1015">Disulfide bond</keyword>
<dbReference type="SUPFAM" id="SSF57184">
    <property type="entry name" value="Growth factor receptor domain"/>
    <property type="match status" value="1"/>
</dbReference>
<dbReference type="InterPro" id="IPR009017">
    <property type="entry name" value="GFP"/>
</dbReference>
<protein>
    <submittedName>
        <fullName evidence="17">EGF-like domain-containing protein</fullName>
    </submittedName>
</protein>
<dbReference type="AlphaFoldDB" id="A0A158QAX2"/>
<dbReference type="PANTHER" id="PTHR46513:SF13">
    <property type="entry name" value="EGF-LIKE DOMAIN-CONTAINING PROTEIN"/>
    <property type="match status" value="1"/>
</dbReference>
<dbReference type="OrthoDB" id="9990982at2759"/>
<dbReference type="PROSITE" id="PS00010">
    <property type="entry name" value="ASX_HYDROXYL"/>
    <property type="match status" value="1"/>
</dbReference>
<dbReference type="InterPro" id="IPR000152">
    <property type="entry name" value="EGF-type_Asp/Asn_hydroxyl_site"/>
</dbReference>
<dbReference type="Gene3D" id="2.120.10.30">
    <property type="entry name" value="TolB, C-terminal domain"/>
    <property type="match status" value="1"/>
</dbReference>
<dbReference type="Gene3D" id="2.10.25.10">
    <property type="entry name" value="Laminin"/>
    <property type="match status" value="8"/>
</dbReference>
<dbReference type="PROSITE" id="PS01187">
    <property type="entry name" value="EGF_CA"/>
    <property type="match status" value="1"/>
</dbReference>
<evidence type="ECO:0000256" key="3">
    <source>
        <dbReference type="ARBA" id="ARBA00022530"/>
    </source>
</evidence>
<dbReference type="SUPFAM" id="SSF57196">
    <property type="entry name" value="EGF/Laminin"/>
    <property type="match status" value="1"/>
</dbReference>
<evidence type="ECO:0000256" key="10">
    <source>
        <dbReference type="PROSITE-ProRule" id="PRU00076"/>
    </source>
</evidence>
<dbReference type="SMART" id="SM00181">
    <property type="entry name" value="EGF"/>
    <property type="match status" value="12"/>
</dbReference>
<dbReference type="Pfam" id="PF12947">
    <property type="entry name" value="EGF_3"/>
    <property type="match status" value="4"/>
</dbReference>
<dbReference type="EMBL" id="UXUI01008650">
    <property type="protein sequence ID" value="VDD92037.1"/>
    <property type="molecule type" value="Genomic_DNA"/>
</dbReference>
<keyword evidence="7" id="KW-0106">Calcium</keyword>
<feature type="region of interest" description="Disordered" evidence="12">
    <location>
        <begin position="1"/>
        <end position="88"/>
    </location>
</feature>
<feature type="disulfide bond" evidence="10">
    <location>
        <begin position="540"/>
        <end position="557"/>
    </location>
</feature>
<dbReference type="InterPro" id="IPR050778">
    <property type="entry name" value="Cueball_EGF_LRP_Nidogen"/>
</dbReference>
<dbReference type="SUPFAM" id="SSF63825">
    <property type="entry name" value="YWTD domain"/>
    <property type="match status" value="1"/>
</dbReference>
<dbReference type="InterPro" id="IPR018097">
    <property type="entry name" value="EGF_Ca-bd_CS"/>
</dbReference>
<dbReference type="InterPro" id="IPR001881">
    <property type="entry name" value="EGF-like_Ca-bd_dom"/>
</dbReference>
<feature type="domain" description="Nidogen G2 beta-barrel" evidence="14">
    <location>
        <begin position="131"/>
        <end position="198"/>
    </location>
</feature>
<comment type="caution">
    <text evidence="10">Lacks conserved residue(s) required for the propagation of feature annotation.</text>
</comment>
<dbReference type="InterPro" id="IPR049883">
    <property type="entry name" value="NOTCH1_EGF-like"/>
</dbReference>
<dbReference type="GO" id="GO:0017147">
    <property type="term" value="F:Wnt-protein binding"/>
    <property type="evidence" value="ECO:0007669"/>
    <property type="project" value="TreeGrafter"/>
</dbReference>
<dbReference type="CDD" id="cd00054">
    <property type="entry name" value="EGF_CA"/>
    <property type="match status" value="1"/>
</dbReference>
<dbReference type="PROSITE" id="PS01186">
    <property type="entry name" value="EGF_2"/>
    <property type="match status" value="6"/>
</dbReference>
<dbReference type="InterPro" id="IPR024731">
    <property type="entry name" value="NELL2-like_EGF"/>
</dbReference>
<evidence type="ECO:0000256" key="2">
    <source>
        <dbReference type="ARBA" id="ARBA00022525"/>
    </source>
</evidence>
<dbReference type="PANTHER" id="PTHR46513">
    <property type="entry name" value="VITELLOGENIN RECEPTOR-LIKE PROTEIN-RELATED-RELATED"/>
    <property type="match status" value="1"/>
</dbReference>
<dbReference type="PROSITE" id="PS51120">
    <property type="entry name" value="LDLRB"/>
    <property type="match status" value="2"/>
</dbReference>
<evidence type="ECO:0000256" key="1">
    <source>
        <dbReference type="ARBA" id="ARBA00004498"/>
    </source>
</evidence>
<dbReference type="SMART" id="SM00135">
    <property type="entry name" value="LY"/>
    <property type="match status" value="5"/>
</dbReference>
<dbReference type="Proteomes" id="UP000274131">
    <property type="component" value="Unassembled WGS sequence"/>
</dbReference>
<proteinExistence type="predicted"/>
<dbReference type="InterPro" id="IPR006605">
    <property type="entry name" value="G2_nidogen/fibulin_G2F"/>
</dbReference>
<evidence type="ECO:0000313" key="17">
    <source>
        <dbReference type="WBParaSite" id="EVEC_0000726701-mRNA-1"/>
    </source>
</evidence>
<dbReference type="WBParaSite" id="EVEC_0000726701-mRNA-1">
    <property type="protein sequence ID" value="EVEC_0000726701-mRNA-1"/>
    <property type="gene ID" value="EVEC_0000726701"/>
</dbReference>
<reference evidence="17" key="1">
    <citation type="submission" date="2016-04" db="UniProtKB">
        <authorList>
            <consortium name="WormBaseParasite"/>
        </authorList>
    </citation>
    <scope>IDENTIFICATION</scope>
</reference>
<dbReference type="STRING" id="51028.A0A158QAX2"/>
<gene>
    <name evidence="15" type="ORF">EVEC_LOCUS6788</name>
</gene>
<keyword evidence="3" id="KW-0272">Extracellular matrix</keyword>
<feature type="domain" description="EGF-like" evidence="13">
    <location>
        <begin position="699"/>
        <end position="740"/>
    </location>
</feature>
<dbReference type="GO" id="GO:0060070">
    <property type="term" value="P:canonical Wnt signaling pathway"/>
    <property type="evidence" value="ECO:0007669"/>
    <property type="project" value="TreeGrafter"/>
</dbReference>
<dbReference type="GO" id="GO:0005509">
    <property type="term" value="F:calcium ion binding"/>
    <property type="evidence" value="ECO:0007669"/>
    <property type="project" value="InterPro"/>
</dbReference>
<feature type="domain" description="EGF-like" evidence="13">
    <location>
        <begin position="530"/>
        <end position="572"/>
    </location>
</feature>
<evidence type="ECO:0000259" key="14">
    <source>
        <dbReference type="PROSITE" id="PS50993"/>
    </source>
</evidence>
<feature type="repeat" description="LDL-receptor class B" evidence="11">
    <location>
        <begin position="883"/>
        <end position="927"/>
    </location>
</feature>
<keyword evidence="2" id="KW-0964">Secreted</keyword>
<keyword evidence="16" id="KW-1185">Reference proteome</keyword>
<evidence type="ECO:0000256" key="7">
    <source>
        <dbReference type="ARBA" id="ARBA00022837"/>
    </source>
</evidence>
<reference evidence="15 16" key="2">
    <citation type="submission" date="2018-10" db="EMBL/GenBank/DDBJ databases">
        <authorList>
            <consortium name="Pathogen Informatics"/>
        </authorList>
    </citation>
    <scope>NUCLEOTIDE SEQUENCE [LARGE SCALE GENOMIC DNA]</scope>
</reference>
<evidence type="ECO:0000313" key="15">
    <source>
        <dbReference type="EMBL" id="VDD92037.1"/>
    </source>
</evidence>
<dbReference type="GO" id="GO:0005886">
    <property type="term" value="C:plasma membrane"/>
    <property type="evidence" value="ECO:0007669"/>
    <property type="project" value="TreeGrafter"/>
</dbReference>
<dbReference type="SMART" id="SM00179">
    <property type="entry name" value="EGF_CA"/>
    <property type="match status" value="4"/>
</dbReference>
<dbReference type="Gene3D" id="2.40.155.10">
    <property type="entry name" value="Green fluorescent protein"/>
    <property type="match status" value="2"/>
</dbReference>
<dbReference type="FunFam" id="2.10.25.10:FF:000038">
    <property type="entry name" value="Fibrillin 2"/>
    <property type="match status" value="1"/>
</dbReference>
<sequence length="1052" mass="116827">DFLGIPKQLGTVEGDDQESDDELSHPIENHPPQLEKSTEQNELTDIEQIYTDLEEPQVPGYPEPTQSTEYPEQPEPIPEAAAEKTEPEDFSALQGAACDANGYCTDYHPGYCCSCKKGYYGNGEYCLKKGENERIYGTLEGQINGVDLKGKQLHTFADTEKGRAYFALTKIPSYVGQPLLLVDEIGTVIGWLFAKVRGVFNRTINVHIGHRHALVVKQLFTGRDSQGRFQAQTGGDPCAPGRHQCTYPHMQCIEKDGKGSCICETGYSPVINASFTSLGWYCKDIDECRAMSHACDPNADCNNTEGSYECICKPGYTGNGRYCQSRLFHGCRTDADCHKWGECVAGEDGRKRCKCRGWYEGDGVTYCRIPESTTHVPGPHECGFYLCHKDADCVVLPSQTRACRCHEGFYGNGVSCEPRESLSGTTPPVTPAPSTSCNVENNCDRNADCVRMGNSYRCRCRDSYVGNGYTSQRIRIVQFFFFLAPEQQCDSLGNCGQYAYCDYDSQSRRYVCRCRDGYVGDGYSSVFCLAAKICRDKSECHPNAHCVFNAENSRYVCECLNGFDGDGVRECRRVAECNPAKPGVCHKNAKCEFDSDAGAFKCRCIEGFKGDGVSCHEIAADGCDRQPSQCHHEAQCTYSDEERRFVCVCKPGWIGDGYRNCQITPSQKCAQCSAHARCVANSDGEYGCECLPGYQGNGQVSSCLNDRSICDANAQCILNEQNHYVCNCNYGYRGNGRVCTRKGYCSKKFLAVTNNRDMLLIARGISIIERGMSQDAVGKQLIVRSGQVIVGLAYDCKEGRVYWTDIKGITVIIIQFLGPVHSAFLNGSSGIVVDASSRNFYYVDAQQNRPEIGVARLDGTYRKTLAKEGLNQPRYLALDMKNRHLYYSDWHRAHPVIGRMNLDGTENEAFIDTELNLPNGLAVLESRDELCWLDAGMHTLSCMGLRNRVRRTVYAPLQYPFGLTVHEDRQFFWTDWKDGQLHTVSIDGHGYQNFPITNSAAGKPYGLIAIPSSCKLEPTPCSVDNGGCPYLCLPGQHRAHCVQPDNVEGLEK</sequence>
<feature type="domain" description="EGF-like" evidence="13">
    <location>
        <begin position="619"/>
        <end position="662"/>
    </location>
</feature>
<feature type="domain" description="EGF-like" evidence="13">
    <location>
        <begin position="284"/>
        <end position="324"/>
    </location>
</feature>
<dbReference type="PROSITE" id="PS50026">
    <property type="entry name" value="EGF_3"/>
    <property type="match status" value="6"/>
</dbReference>
<dbReference type="InterPro" id="IPR009030">
    <property type="entry name" value="Growth_fac_rcpt_cys_sf"/>
</dbReference>